<dbReference type="InParanoid" id="A0A218YSK9"/>
<name>A0A218YSK9_9HELO</name>
<feature type="coiled-coil region" evidence="1">
    <location>
        <begin position="29"/>
        <end position="56"/>
    </location>
</feature>
<keyword evidence="1" id="KW-0175">Coiled coil</keyword>
<keyword evidence="5" id="KW-1185">Reference proteome</keyword>
<dbReference type="PANTHER" id="PTHR40623:SF1">
    <property type="match status" value="1"/>
</dbReference>
<feature type="compositionally biased region" description="Low complexity" evidence="2">
    <location>
        <begin position="492"/>
        <end position="505"/>
    </location>
</feature>
<accession>A0A218YSK9</accession>
<protein>
    <submittedName>
        <fullName evidence="4">Uncharacterized protein</fullName>
    </submittedName>
</protein>
<dbReference type="PANTHER" id="PTHR40623">
    <property type="entry name" value="INTEGRAL MEMBRANE PROTEIN"/>
    <property type="match status" value="1"/>
</dbReference>
<keyword evidence="3" id="KW-1133">Transmembrane helix</keyword>
<gene>
    <name evidence="4" type="ORF">B2J93_8258</name>
</gene>
<dbReference type="AlphaFoldDB" id="A0A218YSK9"/>
<feature type="compositionally biased region" description="Polar residues" evidence="2">
    <location>
        <begin position="114"/>
        <end position="140"/>
    </location>
</feature>
<dbReference type="EMBL" id="MZNU01000414">
    <property type="protein sequence ID" value="OWO98033.1"/>
    <property type="molecule type" value="Genomic_DNA"/>
</dbReference>
<feature type="compositionally biased region" description="Basic and acidic residues" evidence="2">
    <location>
        <begin position="146"/>
        <end position="155"/>
    </location>
</feature>
<sequence>MGPFGSTSLANKFGIILGSLIVLIFLAGFIKLQLNKRRLTQQIKKAALEIAGKTDEETFVGKKIDEGDLFGVRALEYGYFGGVSQTRSSSSTPLYVLSPSTTVVDWEETGHLTNSSASSSVLGNAQSPAPSTNLYTTRDPSPQRLEPSDAERDAGGPKLDASIAGGKGGSYMPPLPSPGSLKYTSTTNSSFEEGQTPAWIFPLDVQLGRNSTARSRPVSYLPNVELTGEIEKARLAVPSRPPRGSPKSAFPPGDDGSRPSSRMSPIITDFTPKKLPLDHLAPHMTIVDPSNFPFPQDTGNWNPNSLVSGTSKQSQLDISPPAFSEVIYSDNKIPPGSSISMLSESIVSKQGAWITRPGEFREISPDALKSLNRHNVVGSNMYSTRNPILEYHKDNSTAQSRARQRSRSRSTAHKRNKSSISLARTQDSLRRHSRKLSHDAKRRSRDRDAIYYDLALSNRTRAGSVQSRTAESGQARESPFSNAYVIQHSHDTSVCSSSSRKSSSISDREERPPLPVYPRNS</sequence>
<keyword evidence="3" id="KW-0472">Membrane</keyword>
<evidence type="ECO:0000313" key="4">
    <source>
        <dbReference type="EMBL" id="OWO98033.1"/>
    </source>
</evidence>
<evidence type="ECO:0000313" key="5">
    <source>
        <dbReference type="Proteomes" id="UP000242519"/>
    </source>
</evidence>
<dbReference type="Proteomes" id="UP000242519">
    <property type="component" value="Unassembled WGS sequence"/>
</dbReference>
<feature type="compositionally biased region" description="Basic residues" evidence="2">
    <location>
        <begin position="402"/>
        <end position="417"/>
    </location>
</feature>
<feature type="transmembrane region" description="Helical" evidence="3">
    <location>
        <begin position="13"/>
        <end position="34"/>
    </location>
</feature>
<keyword evidence="3" id="KW-0812">Transmembrane</keyword>
<evidence type="ECO:0000256" key="2">
    <source>
        <dbReference type="SAM" id="MobiDB-lite"/>
    </source>
</evidence>
<reference evidence="4 5" key="1">
    <citation type="submission" date="2017-04" db="EMBL/GenBank/DDBJ databases">
        <title>Draft genome sequence of Marssonina coronaria NL1: causal agent of apple blotch.</title>
        <authorList>
            <person name="Cheng Q."/>
        </authorList>
    </citation>
    <scope>NUCLEOTIDE SEQUENCE [LARGE SCALE GENOMIC DNA]</scope>
    <source>
        <strain evidence="4 5">NL1</strain>
    </source>
</reference>
<dbReference type="OrthoDB" id="5361354at2759"/>
<feature type="compositionally biased region" description="Polar residues" evidence="2">
    <location>
        <begin position="182"/>
        <end position="192"/>
    </location>
</feature>
<feature type="compositionally biased region" description="Basic residues" evidence="2">
    <location>
        <begin position="431"/>
        <end position="444"/>
    </location>
</feature>
<feature type="region of interest" description="Disordered" evidence="2">
    <location>
        <begin position="387"/>
        <end position="444"/>
    </location>
</feature>
<feature type="region of interest" description="Disordered" evidence="2">
    <location>
        <begin position="461"/>
        <end position="521"/>
    </location>
</feature>
<proteinExistence type="predicted"/>
<feature type="region of interest" description="Disordered" evidence="2">
    <location>
        <begin position="114"/>
        <end position="192"/>
    </location>
</feature>
<feature type="region of interest" description="Disordered" evidence="2">
    <location>
        <begin position="234"/>
        <end position="265"/>
    </location>
</feature>
<evidence type="ECO:0000256" key="3">
    <source>
        <dbReference type="SAM" id="Phobius"/>
    </source>
</evidence>
<evidence type="ECO:0000256" key="1">
    <source>
        <dbReference type="SAM" id="Coils"/>
    </source>
</evidence>
<comment type="caution">
    <text evidence="4">The sequence shown here is derived from an EMBL/GenBank/DDBJ whole genome shotgun (WGS) entry which is preliminary data.</text>
</comment>
<feature type="compositionally biased region" description="Polar residues" evidence="2">
    <location>
        <begin position="461"/>
        <end position="472"/>
    </location>
</feature>
<organism evidence="4 5">
    <name type="scientific">Diplocarpon coronariae</name>
    <dbReference type="NCBI Taxonomy" id="2795749"/>
    <lineage>
        <taxon>Eukaryota</taxon>
        <taxon>Fungi</taxon>
        <taxon>Dikarya</taxon>
        <taxon>Ascomycota</taxon>
        <taxon>Pezizomycotina</taxon>
        <taxon>Leotiomycetes</taxon>
        <taxon>Helotiales</taxon>
        <taxon>Drepanopezizaceae</taxon>
        <taxon>Diplocarpon</taxon>
    </lineage>
</organism>